<comment type="catalytic activity">
    <reaction evidence="6 7">
        <text>N(6)-[(R)-S(8)-aminomethyldihydrolipoyl]-L-lysyl-[protein] + (6S)-5,6,7,8-tetrahydrofolate = N(6)-[(R)-dihydrolipoyl]-L-lysyl-[protein] + (6R)-5,10-methylene-5,6,7,8-tetrahydrofolate + NH4(+)</text>
        <dbReference type="Rhea" id="RHEA:16945"/>
        <dbReference type="Rhea" id="RHEA-COMP:10475"/>
        <dbReference type="Rhea" id="RHEA-COMP:10492"/>
        <dbReference type="ChEBI" id="CHEBI:15636"/>
        <dbReference type="ChEBI" id="CHEBI:28938"/>
        <dbReference type="ChEBI" id="CHEBI:57453"/>
        <dbReference type="ChEBI" id="CHEBI:83100"/>
        <dbReference type="ChEBI" id="CHEBI:83143"/>
        <dbReference type="EC" id="2.1.2.10"/>
    </reaction>
</comment>
<dbReference type="InterPro" id="IPR006223">
    <property type="entry name" value="GcvT"/>
</dbReference>
<comment type="caution">
    <text evidence="11">The sequence shown here is derived from an EMBL/GenBank/DDBJ whole genome shotgun (WGS) entry which is preliminary data.</text>
</comment>
<feature type="binding site" evidence="8">
    <location>
        <position position="203"/>
    </location>
    <ligand>
        <name>substrate</name>
    </ligand>
</feature>
<dbReference type="PANTHER" id="PTHR43757">
    <property type="entry name" value="AMINOMETHYLTRANSFERASE"/>
    <property type="match status" value="1"/>
</dbReference>
<dbReference type="GO" id="GO:0005829">
    <property type="term" value="C:cytosol"/>
    <property type="evidence" value="ECO:0007669"/>
    <property type="project" value="TreeGrafter"/>
</dbReference>
<dbReference type="PIRSF" id="PIRSF006487">
    <property type="entry name" value="GcvT"/>
    <property type="match status" value="1"/>
</dbReference>
<feature type="domain" description="GCVT N-terminal" evidence="9">
    <location>
        <begin position="11"/>
        <end position="269"/>
    </location>
</feature>
<dbReference type="FunFam" id="2.40.30.110:FF:000003">
    <property type="entry name" value="Aminomethyltransferase"/>
    <property type="match status" value="1"/>
</dbReference>
<evidence type="ECO:0000256" key="8">
    <source>
        <dbReference type="PIRSR" id="PIRSR006487-1"/>
    </source>
</evidence>
<evidence type="ECO:0000256" key="4">
    <source>
        <dbReference type="ARBA" id="ARBA00022679"/>
    </source>
</evidence>
<dbReference type="EC" id="2.1.2.10" evidence="2 7"/>
<dbReference type="PANTHER" id="PTHR43757:SF2">
    <property type="entry name" value="AMINOMETHYLTRANSFERASE, MITOCHONDRIAL"/>
    <property type="match status" value="1"/>
</dbReference>
<comment type="similarity">
    <text evidence="1 7">Belongs to the GcvT family.</text>
</comment>
<reference evidence="11" key="1">
    <citation type="submission" date="2020-04" db="EMBL/GenBank/DDBJ databases">
        <authorList>
            <person name="Zhang T."/>
        </authorList>
    </citation>
    <scope>NUCLEOTIDE SEQUENCE</scope>
    <source>
        <strain evidence="11">HKST-UBA02</strain>
    </source>
</reference>
<dbReference type="GO" id="GO:0008483">
    <property type="term" value="F:transaminase activity"/>
    <property type="evidence" value="ECO:0007669"/>
    <property type="project" value="UniProtKB-KW"/>
</dbReference>
<dbReference type="InterPro" id="IPR027266">
    <property type="entry name" value="TrmE/GcvT-like"/>
</dbReference>
<dbReference type="InterPro" id="IPR028896">
    <property type="entry name" value="GcvT/YgfZ/DmdA"/>
</dbReference>
<dbReference type="EMBL" id="JAGQHS010000031">
    <property type="protein sequence ID" value="MCA9755740.1"/>
    <property type="molecule type" value="Genomic_DNA"/>
</dbReference>
<dbReference type="NCBIfam" id="NF001567">
    <property type="entry name" value="PRK00389.1"/>
    <property type="match status" value="1"/>
</dbReference>
<dbReference type="NCBIfam" id="TIGR00528">
    <property type="entry name" value="gcvT"/>
    <property type="match status" value="1"/>
</dbReference>
<dbReference type="Pfam" id="PF08669">
    <property type="entry name" value="GCV_T_C"/>
    <property type="match status" value="1"/>
</dbReference>
<dbReference type="Proteomes" id="UP000739538">
    <property type="component" value="Unassembled WGS sequence"/>
</dbReference>
<evidence type="ECO:0000256" key="2">
    <source>
        <dbReference type="ARBA" id="ARBA00012616"/>
    </source>
</evidence>
<dbReference type="SUPFAM" id="SSF101790">
    <property type="entry name" value="Aminomethyltransferase beta-barrel domain"/>
    <property type="match status" value="1"/>
</dbReference>
<dbReference type="Gene3D" id="4.10.1250.10">
    <property type="entry name" value="Aminomethyltransferase fragment"/>
    <property type="match status" value="1"/>
</dbReference>
<name>A0A956NAL1_UNCEI</name>
<dbReference type="GO" id="GO:0005960">
    <property type="term" value="C:glycine cleavage complex"/>
    <property type="evidence" value="ECO:0007669"/>
    <property type="project" value="InterPro"/>
</dbReference>
<gene>
    <name evidence="7 11" type="primary">gcvT</name>
    <name evidence="11" type="ORF">KDA27_08065</name>
</gene>
<dbReference type="GO" id="GO:0004047">
    <property type="term" value="F:aminomethyltransferase activity"/>
    <property type="evidence" value="ECO:0007669"/>
    <property type="project" value="UniProtKB-UniRule"/>
</dbReference>
<dbReference type="InterPro" id="IPR013977">
    <property type="entry name" value="GcvT_C"/>
</dbReference>
<dbReference type="AlphaFoldDB" id="A0A956NAL1"/>
<evidence type="ECO:0000256" key="6">
    <source>
        <dbReference type="ARBA" id="ARBA00047665"/>
    </source>
</evidence>
<dbReference type="FunFam" id="3.30.70.1400:FF:000001">
    <property type="entry name" value="Aminomethyltransferase"/>
    <property type="match status" value="1"/>
</dbReference>
<evidence type="ECO:0000256" key="1">
    <source>
        <dbReference type="ARBA" id="ARBA00008609"/>
    </source>
</evidence>
<protein>
    <recommendedName>
        <fullName evidence="2 7">Aminomethyltransferase</fullName>
        <ecNumber evidence="2 7">2.1.2.10</ecNumber>
    </recommendedName>
    <alternativeName>
        <fullName evidence="5 7">Glycine cleavage system T protein</fullName>
    </alternativeName>
</protein>
<evidence type="ECO:0000259" key="9">
    <source>
        <dbReference type="Pfam" id="PF01571"/>
    </source>
</evidence>
<comment type="function">
    <text evidence="7">The glycine cleavage system catalyzes the degradation of glycine.</text>
</comment>
<keyword evidence="4 7" id="KW-0808">Transferase</keyword>
<dbReference type="Gene3D" id="3.30.70.1400">
    <property type="entry name" value="Aminomethyltransferase beta-barrel domains"/>
    <property type="match status" value="1"/>
</dbReference>
<dbReference type="InterPro" id="IPR022903">
    <property type="entry name" value="GcvT_bac"/>
</dbReference>
<dbReference type="InterPro" id="IPR006222">
    <property type="entry name" value="GCVT_N"/>
</dbReference>
<evidence type="ECO:0000256" key="5">
    <source>
        <dbReference type="ARBA" id="ARBA00031395"/>
    </source>
</evidence>
<dbReference type="Pfam" id="PF01571">
    <property type="entry name" value="GCV_T"/>
    <property type="match status" value="1"/>
</dbReference>
<reference evidence="11" key="2">
    <citation type="journal article" date="2021" name="Microbiome">
        <title>Successional dynamics and alternative stable states in a saline activated sludge microbial community over 9 years.</title>
        <authorList>
            <person name="Wang Y."/>
            <person name="Ye J."/>
            <person name="Ju F."/>
            <person name="Liu L."/>
            <person name="Boyd J.A."/>
            <person name="Deng Y."/>
            <person name="Parks D.H."/>
            <person name="Jiang X."/>
            <person name="Yin X."/>
            <person name="Woodcroft B.J."/>
            <person name="Tyson G.W."/>
            <person name="Hugenholtz P."/>
            <person name="Polz M.F."/>
            <person name="Zhang T."/>
        </authorList>
    </citation>
    <scope>NUCLEOTIDE SEQUENCE</scope>
    <source>
        <strain evidence="11">HKST-UBA02</strain>
    </source>
</reference>
<dbReference type="HAMAP" id="MF_00259">
    <property type="entry name" value="GcvT"/>
    <property type="match status" value="1"/>
</dbReference>
<keyword evidence="3 7" id="KW-0032">Aminotransferase</keyword>
<comment type="subunit">
    <text evidence="7">The glycine cleavage system is composed of four proteins: P, T, L and H.</text>
</comment>
<dbReference type="Gene3D" id="3.30.1360.120">
    <property type="entry name" value="Probable tRNA modification gtpase trme, domain 1"/>
    <property type="match status" value="1"/>
</dbReference>
<feature type="domain" description="Aminomethyltransferase C-terminal" evidence="10">
    <location>
        <begin position="290"/>
        <end position="368"/>
    </location>
</feature>
<evidence type="ECO:0000259" key="10">
    <source>
        <dbReference type="Pfam" id="PF08669"/>
    </source>
</evidence>
<accession>A0A956NAL1</accession>
<dbReference type="Gene3D" id="2.40.30.110">
    <property type="entry name" value="Aminomethyltransferase beta-barrel domains"/>
    <property type="match status" value="1"/>
</dbReference>
<dbReference type="InterPro" id="IPR029043">
    <property type="entry name" value="GcvT/YgfZ_C"/>
</dbReference>
<evidence type="ECO:0000256" key="3">
    <source>
        <dbReference type="ARBA" id="ARBA00022576"/>
    </source>
</evidence>
<sequence length="373" mass="40562">MAGGELRKTPLHGEHRDLGGKLVPFGGWEMPLQYAPGILAEHEAVRTAAGLFDVSHMGRYEVSGPGCFGFTNFLVTNNVAKLDPGRLLYTPICNEKGGVLDDVTAYRFEDRVLVVVNASNRARIWEWMTQQSREWDGDAVVLTDRSDELAQIALQGPKAQDVVLGRIGADIDSVGYYHFVETDLFGVPALVSRNGYTGEDGFEIYFPAKSAVALWRDLLSAGQSLGIVPAGLGARDTLRLEMAYCLYGNELSPEISPIEAGLGWTVKQKRKDPFIAQPVLTRQKAEGTRRRLVGFQTEGRRLPRTGQDVYAADEKIGIVTSGCFSPSLGHGIGLALVGADHAVPGATFEVDVRGTRVAAVLVDTPFYKDGTHR</sequence>
<evidence type="ECO:0000313" key="12">
    <source>
        <dbReference type="Proteomes" id="UP000739538"/>
    </source>
</evidence>
<dbReference type="SUPFAM" id="SSF103025">
    <property type="entry name" value="Folate-binding domain"/>
    <property type="match status" value="1"/>
</dbReference>
<dbReference type="GO" id="GO:0019464">
    <property type="term" value="P:glycine decarboxylation via glycine cleavage system"/>
    <property type="evidence" value="ECO:0007669"/>
    <property type="project" value="UniProtKB-UniRule"/>
</dbReference>
<evidence type="ECO:0000313" key="11">
    <source>
        <dbReference type="EMBL" id="MCA9755740.1"/>
    </source>
</evidence>
<organism evidence="11 12">
    <name type="scientific">Eiseniibacteriota bacterium</name>
    <dbReference type="NCBI Taxonomy" id="2212470"/>
    <lineage>
        <taxon>Bacteria</taxon>
        <taxon>Candidatus Eiseniibacteriota</taxon>
    </lineage>
</organism>
<proteinExistence type="inferred from homology"/>
<evidence type="ECO:0000256" key="7">
    <source>
        <dbReference type="HAMAP-Rule" id="MF_00259"/>
    </source>
</evidence>